<dbReference type="Proteomes" id="UP000036520">
    <property type="component" value="Chromosome"/>
</dbReference>
<keyword evidence="4" id="KW-1185">Reference proteome</keyword>
<sequence>MKKVNRRSFFSTTLKATAAASLPLSFSTNLPEDVKSKPNLFAGKPGVIDTNINLFDWPFRKLKYGETDALLAKLNKHRVEKAWAGSFQALFHKDINGVNERLAKECKHNGKGMLLPFGTVNLAWPDWEEDLRRCHEVYKMPGVRIYPIYQTFDPSHPDFEKLVAQVEKRKMILQIVGDMDDSRNHHPIVLTRGADMNPLVDIIKKYPKVKIQMLYWTHKITGNLLERFIKETNVVFDTSRIEGSGAIGQLIEGNPWNGKKGVPLAAERILFGSHAPYFPVEASLLKLMESPLSVEQANGILQGNANIFMNSAL</sequence>
<feature type="signal peptide" evidence="1">
    <location>
        <begin position="1"/>
        <end position="18"/>
    </location>
</feature>
<dbReference type="OrthoDB" id="9779198at2"/>
<dbReference type="Pfam" id="PF04909">
    <property type="entry name" value="Amidohydro_2"/>
    <property type="match status" value="1"/>
</dbReference>
<protein>
    <submittedName>
        <fullName evidence="3">Amidohydrolase 2</fullName>
    </submittedName>
</protein>
<reference evidence="3 4" key="1">
    <citation type="submission" date="2015-07" db="EMBL/GenBank/DDBJ databases">
        <authorList>
            <person name="Kim K.M."/>
        </authorList>
    </citation>
    <scope>NUCLEOTIDE SEQUENCE [LARGE SCALE GENOMIC DNA]</scope>
    <source>
        <strain evidence="3 4">KCTC 12363</strain>
    </source>
</reference>
<dbReference type="InterPro" id="IPR032466">
    <property type="entry name" value="Metal_Hydrolase"/>
</dbReference>
<evidence type="ECO:0000256" key="1">
    <source>
        <dbReference type="SAM" id="SignalP"/>
    </source>
</evidence>
<dbReference type="KEGG" id="camu:CA2015_0123"/>
<evidence type="ECO:0000313" key="3">
    <source>
        <dbReference type="EMBL" id="AKP49607.1"/>
    </source>
</evidence>
<dbReference type="AlphaFoldDB" id="A0A0H4PMW9"/>
<evidence type="ECO:0000259" key="2">
    <source>
        <dbReference type="Pfam" id="PF04909"/>
    </source>
</evidence>
<gene>
    <name evidence="3" type="ORF">CA2015_0123</name>
</gene>
<keyword evidence="1" id="KW-0732">Signal</keyword>
<organism evidence="3 4">
    <name type="scientific">Cyclobacterium amurskyense</name>
    <dbReference type="NCBI Taxonomy" id="320787"/>
    <lineage>
        <taxon>Bacteria</taxon>
        <taxon>Pseudomonadati</taxon>
        <taxon>Bacteroidota</taxon>
        <taxon>Cytophagia</taxon>
        <taxon>Cytophagales</taxon>
        <taxon>Cyclobacteriaceae</taxon>
        <taxon>Cyclobacterium</taxon>
    </lineage>
</organism>
<proteinExistence type="predicted"/>
<name>A0A0H4PMW9_9BACT</name>
<feature type="chain" id="PRO_5005208237" evidence="1">
    <location>
        <begin position="19"/>
        <end position="313"/>
    </location>
</feature>
<dbReference type="SUPFAM" id="SSF51556">
    <property type="entry name" value="Metallo-dependent hydrolases"/>
    <property type="match status" value="1"/>
</dbReference>
<dbReference type="RefSeq" id="WP_048640132.1">
    <property type="nucleotide sequence ID" value="NZ_CP012040.1"/>
</dbReference>
<accession>A0A0H4PMW9</accession>
<dbReference type="GO" id="GO:0016787">
    <property type="term" value="F:hydrolase activity"/>
    <property type="evidence" value="ECO:0007669"/>
    <property type="project" value="UniProtKB-KW"/>
</dbReference>
<feature type="domain" description="Amidohydrolase-related" evidence="2">
    <location>
        <begin position="68"/>
        <end position="211"/>
    </location>
</feature>
<dbReference type="STRING" id="320787.CA2015_0123"/>
<dbReference type="InterPro" id="IPR006680">
    <property type="entry name" value="Amidohydro-rel"/>
</dbReference>
<dbReference type="Gene3D" id="3.20.20.140">
    <property type="entry name" value="Metal-dependent hydrolases"/>
    <property type="match status" value="1"/>
</dbReference>
<evidence type="ECO:0000313" key="4">
    <source>
        <dbReference type="Proteomes" id="UP000036520"/>
    </source>
</evidence>
<dbReference type="EMBL" id="CP012040">
    <property type="protein sequence ID" value="AKP49607.1"/>
    <property type="molecule type" value="Genomic_DNA"/>
</dbReference>
<keyword evidence="3" id="KW-0378">Hydrolase</keyword>